<dbReference type="Proteomes" id="UP000219068">
    <property type="component" value="Unassembled WGS sequence"/>
</dbReference>
<evidence type="ECO:0000313" key="2">
    <source>
        <dbReference type="EMBL" id="SOC24562.1"/>
    </source>
</evidence>
<proteinExistence type="predicted"/>
<organism evidence="2 3">
    <name type="scientific">Thalassospira xiamenensis</name>
    <dbReference type="NCBI Taxonomy" id="220697"/>
    <lineage>
        <taxon>Bacteria</taxon>
        <taxon>Pseudomonadati</taxon>
        <taxon>Pseudomonadota</taxon>
        <taxon>Alphaproteobacteria</taxon>
        <taxon>Rhodospirillales</taxon>
        <taxon>Thalassospiraceae</taxon>
        <taxon>Thalassospira</taxon>
    </lineage>
</organism>
<sequence length="111" mass="12526">MKHYHALASTLIVLANLSVSQAAVSDIDMNCDYQIRAAFNPITGQLQSDQVPQEMIDQLLTAQDVCRQVTDLRFTPCRELLGSVIDLVQDNRGLHAKNHIMLNVELCAWRY</sequence>
<gene>
    <name evidence="2" type="ORF">SAMN05428964_104352</name>
</gene>
<keyword evidence="1" id="KW-0732">Signal</keyword>
<name>A0A285TTA9_9PROT</name>
<evidence type="ECO:0000256" key="1">
    <source>
        <dbReference type="SAM" id="SignalP"/>
    </source>
</evidence>
<evidence type="ECO:0008006" key="4">
    <source>
        <dbReference type="Google" id="ProtNLM"/>
    </source>
</evidence>
<accession>A0A285TTA9</accession>
<protein>
    <recommendedName>
        <fullName evidence="4">UrcA family protein</fullName>
    </recommendedName>
</protein>
<evidence type="ECO:0000313" key="3">
    <source>
        <dbReference type="Proteomes" id="UP000219068"/>
    </source>
</evidence>
<dbReference type="AlphaFoldDB" id="A0A285TTA9"/>
<dbReference type="RefSeq" id="WP_097052516.1">
    <property type="nucleotide sequence ID" value="NZ_OBMM01000004.1"/>
</dbReference>
<reference evidence="2 3" key="1">
    <citation type="submission" date="2017-08" db="EMBL/GenBank/DDBJ databases">
        <authorList>
            <person name="de Groot N.N."/>
        </authorList>
    </citation>
    <scope>NUCLEOTIDE SEQUENCE [LARGE SCALE GENOMIC DNA]</scope>
    <source>
        <strain evidence="2 3">USBA 78</strain>
    </source>
</reference>
<dbReference type="EMBL" id="OBMM01000004">
    <property type="protein sequence ID" value="SOC24562.1"/>
    <property type="molecule type" value="Genomic_DNA"/>
</dbReference>
<feature type="chain" id="PRO_5012877156" description="UrcA family protein" evidence="1">
    <location>
        <begin position="23"/>
        <end position="111"/>
    </location>
</feature>
<feature type="signal peptide" evidence="1">
    <location>
        <begin position="1"/>
        <end position="22"/>
    </location>
</feature>